<keyword evidence="7" id="KW-1185">Reference proteome</keyword>
<sequence length="80" mass="8742">MEDNKKRGGDAPIACEVEAGKKYSWCTCGHSENQPFCDGGHKAAESTPNLRFEAQETGTVYLCTCKLTKNPPYCDGSHNN</sequence>
<evidence type="ECO:0000313" key="6">
    <source>
        <dbReference type="EMBL" id="SNS21862.1"/>
    </source>
</evidence>
<evidence type="ECO:0000259" key="5">
    <source>
        <dbReference type="SMART" id="SM00704"/>
    </source>
</evidence>
<keyword evidence="2" id="KW-0479">Metal-binding</keyword>
<keyword evidence="1" id="KW-0001">2Fe-2S</keyword>
<dbReference type="EMBL" id="FZNY01000008">
    <property type="protein sequence ID" value="SNS21862.1"/>
    <property type="molecule type" value="Genomic_DNA"/>
</dbReference>
<organism evidence="6 7">
    <name type="scientific">Dokdonia pacifica</name>
    <dbReference type="NCBI Taxonomy" id="1627892"/>
    <lineage>
        <taxon>Bacteria</taxon>
        <taxon>Pseudomonadati</taxon>
        <taxon>Bacteroidota</taxon>
        <taxon>Flavobacteriia</taxon>
        <taxon>Flavobacteriales</taxon>
        <taxon>Flavobacteriaceae</taxon>
        <taxon>Dokdonia</taxon>
    </lineage>
</organism>
<dbReference type="GO" id="GO:0046872">
    <property type="term" value="F:metal ion binding"/>
    <property type="evidence" value="ECO:0007669"/>
    <property type="project" value="UniProtKB-KW"/>
</dbReference>
<dbReference type="RefSeq" id="WP_089373395.1">
    <property type="nucleotide sequence ID" value="NZ_BMEP01000009.1"/>
</dbReference>
<dbReference type="SMART" id="SM00704">
    <property type="entry name" value="ZnF_CDGSH"/>
    <property type="match status" value="2"/>
</dbReference>
<evidence type="ECO:0000256" key="1">
    <source>
        <dbReference type="ARBA" id="ARBA00022714"/>
    </source>
</evidence>
<feature type="domain" description="Iron-binding zinc finger CDGSH type" evidence="5">
    <location>
        <begin position="10"/>
        <end position="47"/>
    </location>
</feature>
<evidence type="ECO:0000256" key="3">
    <source>
        <dbReference type="ARBA" id="ARBA00023004"/>
    </source>
</evidence>
<reference evidence="6 7" key="1">
    <citation type="submission" date="2017-06" db="EMBL/GenBank/DDBJ databases">
        <authorList>
            <person name="Kim H.J."/>
            <person name="Triplett B.A."/>
        </authorList>
    </citation>
    <scope>NUCLEOTIDE SEQUENCE [LARGE SCALE GENOMIC DNA]</scope>
    <source>
        <strain evidence="6 7">DSM 25597</strain>
    </source>
</reference>
<dbReference type="InterPro" id="IPR042216">
    <property type="entry name" value="MitoNEET_CISD"/>
</dbReference>
<dbReference type="PANTHER" id="PTHR46491">
    <property type="entry name" value="CDGSH IRON SULFUR DOMAIN PROTEIN HOMOLOG"/>
    <property type="match status" value="1"/>
</dbReference>
<keyword evidence="3" id="KW-0408">Iron</keyword>
<dbReference type="GO" id="GO:0051537">
    <property type="term" value="F:2 iron, 2 sulfur cluster binding"/>
    <property type="evidence" value="ECO:0007669"/>
    <property type="project" value="UniProtKB-KW"/>
</dbReference>
<dbReference type="Pfam" id="PF09360">
    <property type="entry name" value="zf-CDGSH"/>
    <property type="match status" value="2"/>
</dbReference>
<dbReference type="InterPro" id="IPR018967">
    <property type="entry name" value="FeS-contain_CDGSH-typ"/>
</dbReference>
<feature type="domain" description="Iron-binding zinc finger CDGSH type" evidence="5">
    <location>
        <begin position="51"/>
        <end position="80"/>
    </location>
</feature>
<dbReference type="InterPro" id="IPR052950">
    <property type="entry name" value="CISD"/>
</dbReference>
<protein>
    <submittedName>
        <fullName evidence="6">Iron-binding zinc finger CDGSH type</fullName>
    </submittedName>
</protein>
<dbReference type="GO" id="GO:0005737">
    <property type="term" value="C:cytoplasm"/>
    <property type="evidence" value="ECO:0007669"/>
    <property type="project" value="UniProtKB-ARBA"/>
</dbReference>
<dbReference type="OrthoDB" id="9795032at2"/>
<accession>A0A239CPS1</accession>
<dbReference type="Proteomes" id="UP000198379">
    <property type="component" value="Unassembled WGS sequence"/>
</dbReference>
<evidence type="ECO:0000256" key="2">
    <source>
        <dbReference type="ARBA" id="ARBA00022723"/>
    </source>
</evidence>
<name>A0A239CPS1_9FLAO</name>
<evidence type="ECO:0000313" key="7">
    <source>
        <dbReference type="Proteomes" id="UP000198379"/>
    </source>
</evidence>
<dbReference type="PANTHER" id="PTHR46491:SF3">
    <property type="entry name" value="CDGSH IRON-SULFUR DOMAIN-CONTAINING PROTEIN 3, MITOCHONDRIAL"/>
    <property type="match status" value="1"/>
</dbReference>
<dbReference type="AlphaFoldDB" id="A0A239CPS1"/>
<keyword evidence="4" id="KW-0411">Iron-sulfur</keyword>
<proteinExistence type="predicted"/>
<gene>
    <name evidence="6" type="ORF">SAMN06265376_108113</name>
</gene>
<dbReference type="Gene3D" id="3.40.5.90">
    <property type="entry name" value="CDGSH iron-sulfur domain, mitoNEET-type"/>
    <property type="match status" value="2"/>
</dbReference>
<evidence type="ECO:0000256" key="4">
    <source>
        <dbReference type="ARBA" id="ARBA00023014"/>
    </source>
</evidence>